<evidence type="ECO:0000256" key="6">
    <source>
        <dbReference type="SAM" id="MobiDB-lite"/>
    </source>
</evidence>
<evidence type="ECO:0000256" key="7">
    <source>
        <dbReference type="SAM" id="Phobius"/>
    </source>
</evidence>
<feature type="compositionally biased region" description="Polar residues" evidence="6">
    <location>
        <begin position="491"/>
        <end position="502"/>
    </location>
</feature>
<feature type="compositionally biased region" description="Acidic residues" evidence="6">
    <location>
        <begin position="141"/>
        <end position="152"/>
    </location>
</feature>
<feature type="transmembrane region" description="Helical" evidence="7">
    <location>
        <begin position="231"/>
        <end position="256"/>
    </location>
</feature>
<keyword evidence="4 7" id="KW-1133">Transmembrane helix</keyword>
<dbReference type="EMBL" id="AYKW01000001">
    <property type="protein sequence ID" value="PIL36859.1"/>
    <property type="molecule type" value="Genomic_DNA"/>
</dbReference>
<feature type="region of interest" description="Disordered" evidence="6">
    <location>
        <begin position="133"/>
        <end position="152"/>
    </location>
</feature>
<accession>A0A2G8SSV9</accession>
<dbReference type="InterPro" id="IPR018247">
    <property type="entry name" value="EF_Hand_1_Ca_BS"/>
</dbReference>
<evidence type="ECO:0000259" key="8">
    <source>
        <dbReference type="PROSITE" id="PS50222"/>
    </source>
</evidence>
<evidence type="ECO:0000256" key="4">
    <source>
        <dbReference type="ARBA" id="ARBA00022989"/>
    </source>
</evidence>
<feature type="region of interest" description="Disordered" evidence="6">
    <location>
        <begin position="881"/>
        <end position="921"/>
    </location>
</feature>
<feature type="transmembrane region" description="Helical" evidence="7">
    <location>
        <begin position="288"/>
        <end position="306"/>
    </location>
</feature>
<keyword evidence="3" id="KW-0106">Calcium</keyword>
<dbReference type="InterPro" id="IPR002048">
    <property type="entry name" value="EF_hand_dom"/>
</dbReference>
<dbReference type="InterPro" id="IPR010920">
    <property type="entry name" value="LSM_dom_sf"/>
</dbReference>
<evidence type="ECO:0000256" key="2">
    <source>
        <dbReference type="ARBA" id="ARBA00022692"/>
    </source>
</evidence>
<feature type="region of interest" description="Disordered" evidence="6">
    <location>
        <begin position="1"/>
        <end position="105"/>
    </location>
</feature>
<dbReference type="InterPro" id="IPR058650">
    <property type="entry name" value="Msy1/2-like"/>
</dbReference>
<gene>
    <name evidence="9" type="ORF">GSI_00549</name>
</gene>
<feature type="region of interest" description="Disordered" evidence="6">
    <location>
        <begin position="455"/>
        <end position="506"/>
    </location>
</feature>
<feature type="compositionally biased region" description="Polar residues" evidence="6">
    <location>
        <begin position="70"/>
        <end position="82"/>
    </location>
</feature>
<sequence>MSSRSPSHDPDLATRQTYRHPPAELRLDPELFTTNEDVTNPLPSPPYRRVASTSQIFVESYPEASPAYKSRSNLNLSDVDMSSDSRLDEKRHDSHVSEHDNDSRGKHAIQVHYQDALASPPVHRFEPEFVPASRASSIAGTDDEDDDEDYDWSGEEDLVDEEAKFEHAMGVKKTERKFGFIKLVTLLFSTLIGSTILSGLIITPALLLHFFWYKPHPTDHRKFVKDNVEAWLFWAAANVSISWGLALIVDIIPVVIRITISIAWGHVSEVVKSRLELYNSVKGPIKPVLYAASGWVSWVILFNNIFKLYDINEAQSRAPYTARVYEAIEFLFFLALVICAQKMLSHFIAFSFHRTAYKERLDEVGETLHAIEKLRLYRPKRRHAAKTSYGRSGPFSALLPSAHERDRFLGSRPGTPSSSRVPSRAGTPELGGPNGDDDRDATLVHKMKGKQRTSWFGGPLRDLSGELSEDGGKPELLNANTAEHRYPPSPLAQTPTTGNGTSHAKRKEHVDYADDDAAAMVQQAATTAAKAFKTAILHDARNIQGKDNDGLGGLMWNVASADEAKRLARSIYTAFRAPGRNYLMPHDFYAAFSSTQDAERAFKVFDKDNNGDISRAEIKTTLMKVYKERRLLSRSMRDVGQALSTLDTMLLLMALIVLFFISLSVFGVDIESSLTSLYTIGLGASFVFKNSASNAFDAIMFLFVTHPFDTGDRCFIEDENLVVKKMGLFATIFTRSDGTETYYFNSQLFNKFITNVRRSDKTAENVTLHILWRTPIEKLDQLEKCMNNWLQTEPNRWYQPSTSVTLQHIHQQQFLEITIGIPYNSNWQDWGLHNTRKTAFCAAVNYYCRQLGIVAYNSPIPLAYVHPETLEIVPDTAMDEDAEVTDAEVSPTPDPDRKPATVLGFTPPREDGIPNGMRRRKAKSRKAMARAFGDF</sequence>
<evidence type="ECO:0000313" key="10">
    <source>
        <dbReference type="Proteomes" id="UP000230002"/>
    </source>
</evidence>
<dbReference type="Proteomes" id="UP000230002">
    <property type="component" value="Unassembled WGS sequence"/>
</dbReference>
<proteinExistence type="predicted"/>
<comment type="caution">
    <text evidence="9">The sequence shown here is derived from an EMBL/GenBank/DDBJ whole genome shotgun (WGS) entry which is preliminary data.</text>
</comment>
<dbReference type="InterPro" id="IPR011992">
    <property type="entry name" value="EF-hand-dom_pair"/>
</dbReference>
<dbReference type="AlphaFoldDB" id="A0A2G8SSV9"/>
<keyword evidence="10" id="KW-1185">Reference proteome</keyword>
<evidence type="ECO:0000256" key="3">
    <source>
        <dbReference type="ARBA" id="ARBA00022837"/>
    </source>
</evidence>
<dbReference type="GO" id="GO:0005509">
    <property type="term" value="F:calcium ion binding"/>
    <property type="evidence" value="ECO:0007669"/>
    <property type="project" value="InterPro"/>
</dbReference>
<evidence type="ECO:0000313" key="9">
    <source>
        <dbReference type="EMBL" id="PIL36859.1"/>
    </source>
</evidence>
<reference evidence="9 10" key="1">
    <citation type="journal article" date="2015" name="Sci. Rep.">
        <title>Chromosome-level genome map provides insights into diverse defense mechanisms in the medicinal fungus Ganoderma sinense.</title>
        <authorList>
            <person name="Zhu Y."/>
            <person name="Xu J."/>
            <person name="Sun C."/>
            <person name="Zhou S."/>
            <person name="Xu H."/>
            <person name="Nelson D.R."/>
            <person name="Qian J."/>
            <person name="Song J."/>
            <person name="Luo H."/>
            <person name="Xiang L."/>
            <person name="Li Y."/>
            <person name="Xu Z."/>
            <person name="Ji A."/>
            <person name="Wang L."/>
            <person name="Lu S."/>
            <person name="Hayward A."/>
            <person name="Sun W."/>
            <person name="Li X."/>
            <person name="Schwartz D.C."/>
            <person name="Wang Y."/>
            <person name="Chen S."/>
        </authorList>
    </citation>
    <scope>NUCLEOTIDE SEQUENCE [LARGE SCALE GENOMIC DNA]</scope>
    <source>
        <strain evidence="9 10">ZZ0214-1</strain>
    </source>
</reference>
<dbReference type="SUPFAM" id="SSF47473">
    <property type="entry name" value="EF-hand"/>
    <property type="match status" value="1"/>
</dbReference>
<keyword evidence="5 7" id="KW-0472">Membrane</keyword>
<protein>
    <submittedName>
        <fullName evidence="9">Transporter</fullName>
    </submittedName>
</protein>
<dbReference type="Pfam" id="PF25886">
    <property type="entry name" value="Msy1"/>
    <property type="match status" value="1"/>
</dbReference>
<dbReference type="GO" id="GO:0016020">
    <property type="term" value="C:membrane"/>
    <property type="evidence" value="ECO:0007669"/>
    <property type="project" value="UniProtKB-SubCell"/>
</dbReference>
<organism evidence="9 10">
    <name type="scientific">Ganoderma sinense ZZ0214-1</name>
    <dbReference type="NCBI Taxonomy" id="1077348"/>
    <lineage>
        <taxon>Eukaryota</taxon>
        <taxon>Fungi</taxon>
        <taxon>Dikarya</taxon>
        <taxon>Basidiomycota</taxon>
        <taxon>Agaricomycotina</taxon>
        <taxon>Agaricomycetes</taxon>
        <taxon>Polyporales</taxon>
        <taxon>Polyporaceae</taxon>
        <taxon>Ganoderma</taxon>
    </lineage>
</organism>
<feature type="transmembrane region" description="Helical" evidence="7">
    <location>
        <begin position="330"/>
        <end position="352"/>
    </location>
</feature>
<feature type="domain" description="EF-hand" evidence="8">
    <location>
        <begin position="593"/>
        <end position="628"/>
    </location>
</feature>
<dbReference type="PANTHER" id="PTHR31323:SF1">
    <property type="entry name" value="MECHANOSENSITIVE ION CHANNEL PROTEIN"/>
    <property type="match status" value="1"/>
</dbReference>
<name>A0A2G8SSV9_9APHY</name>
<dbReference type="PANTHER" id="PTHR31323">
    <property type="entry name" value="MECHANOSENSITIVE ION CHANNEL PROTEIN MSY2"/>
    <property type="match status" value="1"/>
</dbReference>
<feature type="transmembrane region" description="Helical" evidence="7">
    <location>
        <begin position="183"/>
        <end position="211"/>
    </location>
</feature>
<dbReference type="GO" id="GO:0006874">
    <property type="term" value="P:intracellular calcium ion homeostasis"/>
    <property type="evidence" value="ECO:0007669"/>
    <property type="project" value="TreeGrafter"/>
</dbReference>
<dbReference type="SMART" id="SM00054">
    <property type="entry name" value="EFh"/>
    <property type="match status" value="1"/>
</dbReference>
<dbReference type="Gene3D" id="2.30.30.60">
    <property type="match status" value="1"/>
</dbReference>
<keyword evidence="2 7" id="KW-0812">Transmembrane</keyword>
<dbReference type="Pfam" id="PF00924">
    <property type="entry name" value="MS_channel_2nd"/>
    <property type="match status" value="1"/>
</dbReference>
<feature type="compositionally biased region" description="Basic and acidic residues" evidence="6">
    <location>
        <begin position="83"/>
        <end position="105"/>
    </location>
</feature>
<dbReference type="Gene3D" id="1.10.238.10">
    <property type="entry name" value="EF-hand"/>
    <property type="match status" value="1"/>
</dbReference>
<dbReference type="GO" id="GO:0005262">
    <property type="term" value="F:calcium channel activity"/>
    <property type="evidence" value="ECO:0007669"/>
    <property type="project" value="TreeGrafter"/>
</dbReference>
<dbReference type="InterPro" id="IPR006685">
    <property type="entry name" value="MscS_channel_2nd"/>
</dbReference>
<feature type="compositionally biased region" description="Basic and acidic residues" evidence="6">
    <location>
        <begin position="1"/>
        <end position="12"/>
    </location>
</feature>
<dbReference type="PROSITE" id="PS00018">
    <property type="entry name" value="EF_HAND_1"/>
    <property type="match status" value="1"/>
</dbReference>
<dbReference type="SUPFAM" id="SSF50182">
    <property type="entry name" value="Sm-like ribonucleoproteins"/>
    <property type="match status" value="1"/>
</dbReference>
<feature type="region of interest" description="Disordered" evidence="6">
    <location>
        <begin position="406"/>
        <end position="441"/>
    </location>
</feature>
<feature type="transmembrane region" description="Helical" evidence="7">
    <location>
        <begin position="639"/>
        <end position="666"/>
    </location>
</feature>
<comment type="subcellular location">
    <subcellularLocation>
        <location evidence="1">Membrane</location>
    </subcellularLocation>
</comment>
<dbReference type="OrthoDB" id="544685at2759"/>
<dbReference type="PROSITE" id="PS50222">
    <property type="entry name" value="EF_HAND_2"/>
    <property type="match status" value="1"/>
</dbReference>
<evidence type="ECO:0000256" key="5">
    <source>
        <dbReference type="ARBA" id="ARBA00023136"/>
    </source>
</evidence>
<evidence type="ECO:0000256" key="1">
    <source>
        <dbReference type="ARBA" id="ARBA00004370"/>
    </source>
</evidence>
<dbReference type="InterPro" id="IPR023408">
    <property type="entry name" value="MscS_beta-dom_sf"/>
</dbReference>